<name>A0A1T5N7S1_9BACT</name>
<gene>
    <name evidence="2" type="ORF">SAMN05660461_0658</name>
</gene>
<sequence length="86" mass="9581">MGLGIIILLRVLFAASMVFIIGYVFGGFSKKPALRTITKVASILVIVLFIAANVLLTRMAIRQWNNGNNDPWCKHGREVKTEIPRP</sequence>
<evidence type="ECO:0000313" key="3">
    <source>
        <dbReference type="Proteomes" id="UP000190166"/>
    </source>
</evidence>
<reference evidence="2 3" key="1">
    <citation type="submission" date="2017-02" db="EMBL/GenBank/DDBJ databases">
        <authorList>
            <person name="Peterson S.W."/>
        </authorList>
    </citation>
    <scope>NUCLEOTIDE SEQUENCE [LARGE SCALE GENOMIC DNA]</scope>
    <source>
        <strain evidence="2 3">DSM 18108</strain>
    </source>
</reference>
<protein>
    <submittedName>
        <fullName evidence="2">Uncharacterized protein</fullName>
    </submittedName>
</protein>
<feature type="transmembrane region" description="Helical" evidence="1">
    <location>
        <begin position="7"/>
        <end position="25"/>
    </location>
</feature>
<keyword evidence="1" id="KW-1133">Transmembrane helix</keyword>
<keyword evidence="1" id="KW-0812">Transmembrane</keyword>
<keyword evidence="3" id="KW-1185">Reference proteome</keyword>
<dbReference type="Proteomes" id="UP000190166">
    <property type="component" value="Unassembled WGS sequence"/>
</dbReference>
<evidence type="ECO:0000256" key="1">
    <source>
        <dbReference type="SAM" id="Phobius"/>
    </source>
</evidence>
<organism evidence="2 3">
    <name type="scientific">Chitinophaga ginsengisegetis</name>
    <dbReference type="NCBI Taxonomy" id="393003"/>
    <lineage>
        <taxon>Bacteria</taxon>
        <taxon>Pseudomonadati</taxon>
        <taxon>Bacteroidota</taxon>
        <taxon>Chitinophagia</taxon>
        <taxon>Chitinophagales</taxon>
        <taxon>Chitinophagaceae</taxon>
        <taxon>Chitinophaga</taxon>
    </lineage>
</organism>
<evidence type="ECO:0000313" key="2">
    <source>
        <dbReference type="EMBL" id="SKC96313.1"/>
    </source>
</evidence>
<dbReference type="AlphaFoldDB" id="A0A1T5N7S1"/>
<keyword evidence="1" id="KW-0472">Membrane</keyword>
<dbReference type="RefSeq" id="WP_079467979.1">
    <property type="nucleotide sequence ID" value="NZ_FUZZ01000001.1"/>
</dbReference>
<proteinExistence type="predicted"/>
<accession>A0A1T5N7S1</accession>
<dbReference type="EMBL" id="FUZZ01000001">
    <property type="protein sequence ID" value="SKC96313.1"/>
    <property type="molecule type" value="Genomic_DNA"/>
</dbReference>
<feature type="transmembrane region" description="Helical" evidence="1">
    <location>
        <begin position="37"/>
        <end position="56"/>
    </location>
</feature>
<dbReference type="STRING" id="393003.SAMN05660461_0658"/>